<evidence type="ECO:0000256" key="1">
    <source>
        <dbReference type="ARBA" id="ARBA00004365"/>
    </source>
</evidence>
<evidence type="ECO:0000256" key="2">
    <source>
        <dbReference type="ARBA" id="ARBA00004613"/>
    </source>
</evidence>
<keyword evidence="8" id="KW-1185">Reference proteome</keyword>
<dbReference type="SUPFAM" id="SSF64518">
    <property type="entry name" value="Phase 1 flagellin"/>
    <property type="match status" value="1"/>
</dbReference>
<keyword evidence="5" id="KW-0975">Bacterial flagellum</keyword>
<organism evidence="7 8">
    <name type="scientific">Pantoea nemavictus</name>
    <dbReference type="NCBI Taxonomy" id="2726955"/>
    <lineage>
        <taxon>Bacteria</taxon>
        <taxon>Pseudomonadati</taxon>
        <taxon>Pseudomonadota</taxon>
        <taxon>Gammaproteobacteria</taxon>
        <taxon>Enterobacterales</taxon>
        <taxon>Erwiniaceae</taxon>
        <taxon>Pantoea</taxon>
    </lineage>
</organism>
<dbReference type="PANTHER" id="PTHR42792:SF1">
    <property type="entry name" value="FLAGELLAR HOOK-ASSOCIATED PROTEIN 3"/>
    <property type="match status" value="1"/>
</dbReference>
<comment type="caution">
    <text evidence="7">The sequence shown here is derived from an EMBL/GenBank/DDBJ whole genome shotgun (WGS) entry which is preliminary data.</text>
</comment>
<comment type="subcellular location">
    <subcellularLocation>
        <location evidence="1">Bacterial flagellum</location>
    </subcellularLocation>
    <subcellularLocation>
        <location evidence="2">Secreted</location>
    </subcellularLocation>
</comment>
<evidence type="ECO:0000313" key="8">
    <source>
        <dbReference type="Proteomes" id="UP001362100"/>
    </source>
</evidence>
<keyword evidence="4" id="KW-0964">Secreted</keyword>
<dbReference type="Proteomes" id="UP001362100">
    <property type="component" value="Unassembled WGS sequence"/>
</dbReference>
<evidence type="ECO:0000256" key="4">
    <source>
        <dbReference type="ARBA" id="ARBA00022525"/>
    </source>
</evidence>
<dbReference type="EMBL" id="JBBGZW010000001">
    <property type="protein sequence ID" value="MEJ5044830.1"/>
    <property type="molecule type" value="Genomic_DNA"/>
</dbReference>
<sequence>MRVNSLSFSNNMLNSLGRNNAQLNKLMTQINEQKRVINPSDDPIASTQLAQIRREQASIGQYQRNIERLGHSLGQQETLVDSSSKQLLNMLDKLREANNSNNGAVDMAGYAAELSSMKEMLVEQMNSRDESGRYLFAGTKTNQQPVVRDATTGEWTFAGNHDSNSTPVAHGVLMKSNTDLAAAFGDDLKMLNQLESLLEKMSDPTVNPASYADEMTAMIGEVQTTSDRVATIFTELGGRQNNMTLLDEAHQDNKMIHDEVAGELQGLDMATALVDLNRYMASAQTSYQTYNQIATLSLFNLR</sequence>
<evidence type="ECO:0000256" key="3">
    <source>
        <dbReference type="ARBA" id="ARBA00005709"/>
    </source>
</evidence>
<name>A0ABU8PQ99_9GAMM</name>
<comment type="similarity">
    <text evidence="3">Belongs to the bacterial flagellin family.</text>
</comment>
<gene>
    <name evidence="7" type="ORF">WH298_06345</name>
</gene>
<keyword evidence="7" id="KW-0969">Cilium</keyword>
<keyword evidence="7" id="KW-0282">Flagellum</keyword>
<evidence type="ECO:0000313" key="7">
    <source>
        <dbReference type="EMBL" id="MEJ5044830.1"/>
    </source>
</evidence>
<dbReference type="InterPro" id="IPR001029">
    <property type="entry name" value="Flagellin_N"/>
</dbReference>
<keyword evidence="7" id="KW-0966">Cell projection</keyword>
<dbReference type="RefSeq" id="WP_180822485.1">
    <property type="nucleotide sequence ID" value="NZ_JACAWY010000001.1"/>
</dbReference>
<feature type="domain" description="Flagellin N-terminal" evidence="6">
    <location>
        <begin position="3"/>
        <end position="141"/>
    </location>
</feature>
<reference evidence="7 8" key="1">
    <citation type="submission" date="2023-12" db="EMBL/GenBank/DDBJ databases">
        <title>Gut-associated functions are favored during microbiome assembly across C. elegans life.</title>
        <authorList>
            <person name="Zimmermann J."/>
        </authorList>
    </citation>
    <scope>NUCLEOTIDE SEQUENCE [LARGE SCALE GENOMIC DNA]</scope>
    <source>
        <strain evidence="7 8">BIGb0393</strain>
    </source>
</reference>
<protein>
    <submittedName>
        <fullName evidence="7">Flagellin/flagellar hook associated protein</fullName>
    </submittedName>
</protein>
<dbReference type="Gene3D" id="1.20.1330.10">
    <property type="entry name" value="f41 fragment of flagellin, N-terminal domain"/>
    <property type="match status" value="1"/>
</dbReference>
<dbReference type="PANTHER" id="PTHR42792">
    <property type="entry name" value="FLAGELLIN"/>
    <property type="match status" value="1"/>
</dbReference>
<evidence type="ECO:0000259" key="6">
    <source>
        <dbReference type="Pfam" id="PF00669"/>
    </source>
</evidence>
<dbReference type="InterPro" id="IPR001492">
    <property type="entry name" value="Flagellin"/>
</dbReference>
<evidence type="ECO:0000256" key="5">
    <source>
        <dbReference type="ARBA" id="ARBA00023143"/>
    </source>
</evidence>
<dbReference type="Pfam" id="PF00669">
    <property type="entry name" value="Flagellin_N"/>
    <property type="match status" value="1"/>
</dbReference>
<proteinExistence type="inferred from homology"/>
<accession>A0ABU8PQ99</accession>